<evidence type="ECO:0000313" key="9">
    <source>
        <dbReference type="Proteomes" id="UP000663866"/>
    </source>
</evidence>
<dbReference type="Proteomes" id="UP000663824">
    <property type="component" value="Unassembled WGS sequence"/>
</dbReference>
<dbReference type="EMBL" id="CAJNRG010004940">
    <property type="protein sequence ID" value="CAF2070812.1"/>
    <property type="molecule type" value="Genomic_DNA"/>
</dbReference>
<evidence type="ECO:0000313" key="6">
    <source>
        <dbReference type="EMBL" id="CAF3969279.1"/>
    </source>
</evidence>
<evidence type="ECO:0000256" key="1">
    <source>
        <dbReference type="SAM" id="MobiDB-lite"/>
    </source>
</evidence>
<protein>
    <submittedName>
        <fullName evidence="3">Uncharacterized protein</fullName>
    </submittedName>
</protein>
<feature type="compositionally biased region" description="Polar residues" evidence="1">
    <location>
        <begin position="47"/>
        <end position="57"/>
    </location>
</feature>
<accession>A0A815DT30</accession>
<keyword evidence="2" id="KW-0812">Transmembrane</keyword>
<feature type="transmembrane region" description="Helical" evidence="2">
    <location>
        <begin position="7"/>
        <end position="26"/>
    </location>
</feature>
<evidence type="ECO:0000313" key="8">
    <source>
        <dbReference type="Proteomes" id="UP000663855"/>
    </source>
</evidence>
<keyword evidence="2" id="KW-0472">Membrane</keyword>
<dbReference type="EMBL" id="CAJNOV010007776">
    <property type="protein sequence ID" value="CAF1297737.1"/>
    <property type="molecule type" value="Genomic_DNA"/>
</dbReference>
<evidence type="ECO:0000256" key="2">
    <source>
        <dbReference type="SAM" id="Phobius"/>
    </source>
</evidence>
<organism evidence="3 8">
    <name type="scientific">Rotaria magnacalcarata</name>
    <dbReference type="NCBI Taxonomy" id="392030"/>
    <lineage>
        <taxon>Eukaryota</taxon>
        <taxon>Metazoa</taxon>
        <taxon>Spiralia</taxon>
        <taxon>Gnathifera</taxon>
        <taxon>Rotifera</taxon>
        <taxon>Eurotatoria</taxon>
        <taxon>Bdelloidea</taxon>
        <taxon>Philodinida</taxon>
        <taxon>Philodinidae</taxon>
        <taxon>Rotaria</taxon>
    </lineage>
</organism>
<reference evidence="3" key="1">
    <citation type="submission" date="2021-02" db="EMBL/GenBank/DDBJ databases">
        <authorList>
            <person name="Nowell W R."/>
        </authorList>
    </citation>
    <scope>NUCLEOTIDE SEQUENCE</scope>
</reference>
<dbReference type="EMBL" id="CAJOBG010001920">
    <property type="protein sequence ID" value="CAF3969279.1"/>
    <property type="molecule type" value="Genomic_DNA"/>
</dbReference>
<evidence type="ECO:0000313" key="5">
    <source>
        <dbReference type="EMBL" id="CAF2070812.1"/>
    </source>
</evidence>
<dbReference type="EMBL" id="CAJOBF010008009">
    <property type="protein sequence ID" value="CAF4246262.1"/>
    <property type="molecule type" value="Genomic_DNA"/>
</dbReference>
<sequence>MMKQVNFTLVIMMMTVCIINTARIPIAGNFNPFVDENQPDDTENKPRSNVNLPSLNSIHDHVHHSSDTNETESIKNNVHVEKAGPSLDIIDSHPHSHDAEENESILDSAKRLLIQPSINMLDAQLHGGVDHVHDNNQTNNQAADLNDFYLWLKEQNETNQLSRFISLQKEVNQYKFDNRQDLNDRLSRTIEALKSAVKGKPRRKHDL</sequence>
<keyword evidence="9" id="KW-1185">Reference proteome</keyword>
<feature type="region of interest" description="Disordered" evidence="1">
    <location>
        <begin position="35"/>
        <end position="72"/>
    </location>
</feature>
<dbReference type="Proteomes" id="UP000663866">
    <property type="component" value="Unassembled WGS sequence"/>
</dbReference>
<dbReference type="AlphaFoldDB" id="A0A815DT30"/>
<dbReference type="EMBL" id="CAJNRE010004901">
    <property type="protein sequence ID" value="CAF2039846.1"/>
    <property type="molecule type" value="Genomic_DNA"/>
</dbReference>
<dbReference type="Proteomes" id="UP000663887">
    <property type="component" value="Unassembled WGS sequence"/>
</dbReference>
<dbReference type="Proteomes" id="UP000663842">
    <property type="component" value="Unassembled WGS sequence"/>
</dbReference>
<evidence type="ECO:0000313" key="7">
    <source>
        <dbReference type="EMBL" id="CAF4246262.1"/>
    </source>
</evidence>
<keyword evidence="2" id="KW-1133">Transmembrane helix</keyword>
<dbReference type="Proteomes" id="UP000663855">
    <property type="component" value="Unassembled WGS sequence"/>
</dbReference>
<evidence type="ECO:0000313" key="4">
    <source>
        <dbReference type="EMBL" id="CAF2039846.1"/>
    </source>
</evidence>
<evidence type="ECO:0000313" key="3">
    <source>
        <dbReference type="EMBL" id="CAF1297737.1"/>
    </source>
</evidence>
<gene>
    <name evidence="3" type="ORF">CJN711_LOCUS16763</name>
    <name evidence="4" type="ORF">MBJ925_LOCUS11207</name>
    <name evidence="6" type="ORF">OVN521_LOCUS13273</name>
    <name evidence="7" type="ORF">UXM345_LOCUS30469</name>
    <name evidence="5" type="ORF">XDN619_LOCUS12504</name>
</gene>
<feature type="compositionally biased region" description="Basic and acidic residues" evidence="1">
    <location>
        <begin position="58"/>
        <end position="67"/>
    </location>
</feature>
<name>A0A815DT30_9BILA</name>
<comment type="caution">
    <text evidence="3">The sequence shown here is derived from an EMBL/GenBank/DDBJ whole genome shotgun (WGS) entry which is preliminary data.</text>
</comment>
<proteinExistence type="predicted"/>